<dbReference type="Gene3D" id="3.40.190.80">
    <property type="match status" value="1"/>
</dbReference>
<dbReference type="AlphaFoldDB" id="A0A1V1NQX7"/>
<reference evidence="3" key="1">
    <citation type="submission" date="2012-11" db="EMBL/GenBank/DDBJ databases">
        <authorList>
            <person name="Lucero-Rivera Y.E."/>
            <person name="Tovar-Ramirez D."/>
        </authorList>
    </citation>
    <scope>NUCLEOTIDE SEQUENCE [LARGE SCALE GENOMIC DNA]</scope>
    <source>
        <strain evidence="3">Araruama</strain>
    </source>
</reference>
<dbReference type="PANTHER" id="PTHR20854">
    <property type="entry name" value="INOSITOL MONOPHOSPHATASE"/>
    <property type="match status" value="1"/>
</dbReference>
<dbReference type="GO" id="GO:0046872">
    <property type="term" value="F:metal ion binding"/>
    <property type="evidence" value="ECO:0007669"/>
    <property type="project" value="UniProtKB-KW"/>
</dbReference>
<dbReference type="SUPFAM" id="SSF56655">
    <property type="entry name" value="Carbohydrate phosphatase"/>
    <property type="match status" value="1"/>
</dbReference>
<proteinExistence type="predicted"/>
<dbReference type="GO" id="GO:0006020">
    <property type="term" value="P:inositol metabolic process"/>
    <property type="evidence" value="ECO:0007669"/>
    <property type="project" value="TreeGrafter"/>
</dbReference>
<evidence type="ECO:0000256" key="1">
    <source>
        <dbReference type="PIRSR" id="PIRSR600760-2"/>
    </source>
</evidence>
<comment type="cofactor">
    <cofactor evidence="1">
        <name>Mg(2+)</name>
        <dbReference type="ChEBI" id="CHEBI:18420"/>
    </cofactor>
</comment>
<dbReference type="EMBL" id="ATBP01003357">
    <property type="protein sequence ID" value="ETR64980.1"/>
    <property type="molecule type" value="Genomic_DNA"/>
</dbReference>
<dbReference type="Proteomes" id="UP000189670">
    <property type="component" value="Unassembled WGS sequence"/>
</dbReference>
<dbReference type="PANTHER" id="PTHR20854:SF4">
    <property type="entry name" value="INOSITOL-1-MONOPHOSPHATASE-RELATED"/>
    <property type="match status" value="1"/>
</dbReference>
<keyword evidence="1" id="KW-0460">Magnesium</keyword>
<feature type="binding site" evidence="1">
    <location>
        <position position="40"/>
    </location>
    <ligand>
        <name>Mg(2+)</name>
        <dbReference type="ChEBI" id="CHEBI:18420"/>
        <label>1</label>
        <note>catalytic</note>
    </ligand>
</feature>
<dbReference type="GO" id="GO:0007165">
    <property type="term" value="P:signal transduction"/>
    <property type="evidence" value="ECO:0007669"/>
    <property type="project" value="TreeGrafter"/>
</dbReference>
<accession>A0A1V1NQX7</accession>
<organism evidence="2 3">
    <name type="scientific">Candidatus Magnetoglobus multicellularis str. Araruama</name>
    <dbReference type="NCBI Taxonomy" id="890399"/>
    <lineage>
        <taxon>Bacteria</taxon>
        <taxon>Pseudomonadati</taxon>
        <taxon>Thermodesulfobacteriota</taxon>
        <taxon>Desulfobacteria</taxon>
        <taxon>Desulfobacterales</taxon>
        <taxon>Desulfobacteraceae</taxon>
        <taxon>Candidatus Magnetoglobus</taxon>
    </lineage>
</organism>
<protein>
    <recommendedName>
        <fullName evidence="4">Inositol-phosphate phosphatase</fullName>
    </recommendedName>
</protein>
<name>A0A1V1NQX7_9BACT</name>
<gene>
    <name evidence="2" type="ORF">OMM_15011</name>
</gene>
<dbReference type="GO" id="GO:0008934">
    <property type="term" value="F:inositol monophosphate 1-phosphatase activity"/>
    <property type="evidence" value="ECO:0007669"/>
    <property type="project" value="TreeGrafter"/>
</dbReference>
<keyword evidence="1" id="KW-0479">Metal-binding</keyword>
<sequence length="93" mass="10501">MLNIVRQVSRVRGFGDTYAYHLLTTGRCEAVIEENISIWDIAAISVIIEEAGGRITEFNGNKINYQTKSVIASNKILHESYINLFNHNNLKSC</sequence>
<evidence type="ECO:0000313" key="3">
    <source>
        <dbReference type="Proteomes" id="UP000189670"/>
    </source>
</evidence>
<evidence type="ECO:0000313" key="2">
    <source>
        <dbReference type="EMBL" id="ETR64980.1"/>
    </source>
</evidence>
<dbReference type="Pfam" id="PF00459">
    <property type="entry name" value="Inositol_P"/>
    <property type="match status" value="1"/>
</dbReference>
<dbReference type="InterPro" id="IPR000760">
    <property type="entry name" value="Inositol_monophosphatase-like"/>
</dbReference>
<comment type="caution">
    <text evidence="2">The sequence shown here is derived from an EMBL/GenBank/DDBJ whole genome shotgun (WGS) entry which is preliminary data.</text>
</comment>
<evidence type="ECO:0008006" key="4">
    <source>
        <dbReference type="Google" id="ProtNLM"/>
    </source>
</evidence>